<dbReference type="EMBL" id="CP109109">
    <property type="protein sequence ID" value="WSB98816.1"/>
    <property type="molecule type" value="Genomic_DNA"/>
</dbReference>
<evidence type="ECO:0000313" key="1">
    <source>
        <dbReference type="EMBL" id="WSB98816.1"/>
    </source>
</evidence>
<proteinExistence type="predicted"/>
<evidence type="ECO:0000313" key="2">
    <source>
        <dbReference type="Proteomes" id="UP001348369"/>
    </source>
</evidence>
<keyword evidence="2" id="KW-1185">Reference proteome</keyword>
<reference evidence="1" key="1">
    <citation type="submission" date="2022-10" db="EMBL/GenBank/DDBJ databases">
        <title>The complete genomes of actinobacterial strains from the NBC collection.</title>
        <authorList>
            <person name="Joergensen T.S."/>
            <person name="Alvarez Arevalo M."/>
            <person name="Sterndorff E.B."/>
            <person name="Faurdal D."/>
            <person name="Vuksanovic O."/>
            <person name="Mourched A.-S."/>
            <person name="Charusanti P."/>
            <person name="Shaw S."/>
            <person name="Blin K."/>
            <person name="Weber T."/>
        </authorList>
    </citation>
    <scope>NUCLEOTIDE SEQUENCE</scope>
    <source>
        <strain evidence="1">NBC 01771</strain>
    </source>
</reference>
<name>A0ACD4ZLC7_9ACTN</name>
<accession>A0ACD4ZLC7</accession>
<dbReference type="Proteomes" id="UP001348369">
    <property type="component" value="Chromosome"/>
</dbReference>
<gene>
    <name evidence="1" type="ORF">OG835_18515</name>
</gene>
<organism evidence="1 2">
    <name type="scientific">Streptomyces scopuliridis</name>
    <dbReference type="NCBI Taxonomy" id="452529"/>
    <lineage>
        <taxon>Bacteria</taxon>
        <taxon>Bacillati</taxon>
        <taxon>Actinomycetota</taxon>
        <taxon>Actinomycetes</taxon>
        <taxon>Kitasatosporales</taxon>
        <taxon>Streptomycetaceae</taxon>
        <taxon>Streptomyces</taxon>
    </lineage>
</organism>
<sequence length="1616" mass="177247">MPDWADTLLDVIGVNWPNVDEDAYRDMADSLREFAEDVEGDGHLANQHVQRLLSSGHGEALDALNGHWGKVKNKHVKDIAGAARTIAGALDNAAMAIEAMKYAALGHLGVLAGKAGVSIALIPVTGGLSMLIGGAAIAIAQQAIRKVIKECLEEVVGYIVSAMTEPAVAALENMAADLAVQIGANALGFQDGVDMNQVGQSGKEGFKEGVAGAKDSLRLASADGPGSVSGKGVHIEHSEHERAGTKLNLVSVDIHGKTAGKLARARTHHGRTRGKDDIAGALDPVVDKAMEALGKANKAMGDHLGKDLPKAVKEISESQKKIDLDIKERLARQVNVRDSSDGDPRPGRHPESAGSKPDSLKNSKDEPRRNGISLEKKTCENDPVDVATGEMTLPQTDVSLPGVLPLVLRRTHLSEYRYGQWFGRSWASTLDERIELDPLGAGAVWSREDGSLLIYPRLPLPGDTDGVLPLEGARLSLLYGGQDNGETTYCVTDPHSGLTRSFRGGPYNSSPAYWLREIEDRNLNRITFARLDDGSPTVVAHSGGYRLTLAVEGARVREIALRTPDGPVTVMRYRYDARGNLDAVINSSGKPLRFTYDPDDRIDSWTDRNESTFRYAYDGTGRVVRTIGPDGYLSSTFAYDAHPETGDRITRYTNSLGGTKVYHFNDHLQVVAATDPLGRTVRQTFDRYDRLLSRTDPLGRTTTYTYDDRGNLTRVEHPGGSSAAVEYNELNQLTSVTGPDGATSRQEYDERGNPTLFTRPNGSTTRLTHDTHGRLTGVDDSLGALERLHCDAAGLPLAIRGPLGTVTRYTRDAFGRAVGITDPQGRTTELEWTVEGKLARRTDPDGSRQSWTYDGEGNCIVHTDAVGGETRFEYTHFDLVAARTTPDGSRHEFAHDTELRVSRVTNPQGLTWSYAYDLAGRLTSETDFDGRTLRYAHDAAGRLMSRTNGLGQTVRYERDVAGRVAAKEADGAVTRFTYDIHGHLASAVGPDAELSYVRDSSGRILRETCDGRELTNSYDETGRRTRRVTPSGAVSSWSFPSGVQAELNASGHQVVFAFDETGHETHRRIGDALAIEHAYDPAGRLTDQSVRAGDGRIVQHRSYAYRADGHLTAVDDRLSGRRRLELTREGRVTGVAAANWSERYAYDEAGNQTAATWPGEDDATGPREYTGTRITRAGRVRYEYDAQGRVVLRRKTRLSRKPDTWRYGWDAEDRLVSVTTPDGTRWRYRYDALGRRTAKQRLSTDGAVTEEVTFAWDGDTLCEQTTSVAGTSGSVSLTWDHDGVKPVTQVERRLVAQSEVDRRFFAIVTDLIGTPRELVNEQGEVAWHTRATLWGTTTWNRSAGAYTPLRFPGQYFDPESGFHYNRHRHYDPESGRYVSPDPLGLAPAPNAATYVDNPTRWIDPLGLAGCPHRNGENRHSVVLGVDVPPNHPSESLARYLRNDPADSGHDPGRVRDAGAHTYNGPNYAGQEPGGPIWMTNVMAAVGDRNTTLSITLDGMPNSRGEVGNWNTPEAIVDAFQKAAEHGSQFDTSHESKYPRRGDGTAWEMSEVAYAVRNYDGAAAWGDPDDERPGRPWEEVHWYTRDEENGGYKEIKVPKPDIPEIQPDLSKLPKHLR</sequence>
<protein>
    <submittedName>
        <fullName evidence="1">DUF6531 domain-containing protein</fullName>
    </submittedName>
</protein>